<dbReference type="Pfam" id="PF01135">
    <property type="entry name" value="PCMT"/>
    <property type="match status" value="1"/>
</dbReference>
<comment type="function">
    <text evidence="7">Catalyzes the methyl esterification of L-isoaspartyl residues in peptides and proteins that result from spontaneous decomposition of normal L-aspartyl and L-asparaginyl residues. It plays a role in the repair and/or degradation of damaged proteins.</text>
</comment>
<dbReference type="SUPFAM" id="SSF53335">
    <property type="entry name" value="S-adenosyl-L-methionine-dependent methyltransferases"/>
    <property type="match status" value="1"/>
</dbReference>
<feature type="active site" evidence="7">
    <location>
        <position position="60"/>
    </location>
</feature>
<evidence type="ECO:0000256" key="1">
    <source>
        <dbReference type="ARBA" id="ARBA00004496"/>
    </source>
</evidence>
<evidence type="ECO:0000313" key="8">
    <source>
        <dbReference type="EMBL" id="TDQ77586.1"/>
    </source>
</evidence>
<dbReference type="GO" id="GO:0004719">
    <property type="term" value="F:protein-L-isoaspartate (D-aspartate) O-methyltransferase activity"/>
    <property type="evidence" value="ECO:0007669"/>
    <property type="project" value="UniProtKB-UniRule"/>
</dbReference>
<dbReference type="EMBL" id="SNYW01000014">
    <property type="protein sequence ID" value="TDQ77586.1"/>
    <property type="molecule type" value="Genomic_DNA"/>
</dbReference>
<dbReference type="Proteomes" id="UP000295783">
    <property type="component" value="Unassembled WGS sequence"/>
</dbReference>
<organism evidence="8 9">
    <name type="scientific">Dongia mobilis</name>
    <dbReference type="NCBI Taxonomy" id="578943"/>
    <lineage>
        <taxon>Bacteria</taxon>
        <taxon>Pseudomonadati</taxon>
        <taxon>Pseudomonadota</taxon>
        <taxon>Alphaproteobacteria</taxon>
        <taxon>Rhodospirillales</taxon>
        <taxon>Dongiaceae</taxon>
        <taxon>Dongia</taxon>
    </lineage>
</organism>
<dbReference type="Gene3D" id="3.40.50.150">
    <property type="entry name" value="Vaccinia Virus protein VP39"/>
    <property type="match status" value="1"/>
</dbReference>
<reference evidence="8 9" key="1">
    <citation type="submission" date="2019-03" db="EMBL/GenBank/DDBJ databases">
        <title>Genomic Encyclopedia of Type Strains, Phase III (KMG-III): the genomes of soil and plant-associated and newly described type strains.</title>
        <authorList>
            <person name="Whitman W."/>
        </authorList>
    </citation>
    <scope>NUCLEOTIDE SEQUENCE [LARGE SCALE GENOMIC DNA]</scope>
    <source>
        <strain evidence="8 9">CGMCC 1.7660</strain>
    </source>
</reference>
<comment type="caution">
    <text evidence="8">The sequence shown here is derived from an EMBL/GenBank/DDBJ whole genome shotgun (WGS) entry which is preliminary data.</text>
</comment>
<evidence type="ECO:0000256" key="5">
    <source>
        <dbReference type="ARBA" id="ARBA00022679"/>
    </source>
</evidence>
<dbReference type="GO" id="GO:0032259">
    <property type="term" value="P:methylation"/>
    <property type="evidence" value="ECO:0007669"/>
    <property type="project" value="UniProtKB-KW"/>
</dbReference>
<dbReference type="InterPro" id="IPR000682">
    <property type="entry name" value="PCMT"/>
</dbReference>
<evidence type="ECO:0000256" key="4">
    <source>
        <dbReference type="ARBA" id="ARBA00022603"/>
    </source>
</evidence>
<dbReference type="GO" id="GO:0030091">
    <property type="term" value="P:protein repair"/>
    <property type="evidence" value="ECO:0007669"/>
    <property type="project" value="UniProtKB-UniRule"/>
</dbReference>
<dbReference type="GO" id="GO:0005737">
    <property type="term" value="C:cytoplasm"/>
    <property type="evidence" value="ECO:0007669"/>
    <property type="project" value="UniProtKB-SubCell"/>
</dbReference>
<dbReference type="PROSITE" id="PS01279">
    <property type="entry name" value="PCMT"/>
    <property type="match status" value="1"/>
</dbReference>
<dbReference type="OrthoDB" id="9810066at2"/>
<keyword evidence="6 7" id="KW-0949">S-adenosyl-L-methionine</keyword>
<accession>A0A4R6WD37</accession>
<comment type="catalytic activity">
    <reaction evidence="7">
        <text>[protein]-L-isoaspartate + S-adenosyl-L-methionine = [protein]-L-isoaspartate alpha-methyl ester + S-adenosyl-L-homocysteine</text>
        <dbReference type="Rhea" id="RHEA:12705"/>
        <dbReference type="Rhea" id="RHEA-COMP:12143"/>
        <dbReference type="Rhea" id="RHEA-COMP:12144"/>
        <dbReference type="ChEBI" id="CHEBI:57856"/>
        <dbReference type="ChEBI" id="CHEBI:59789"/>
        <dbReference type="ChEBI" id="CHEBI:90596"/>
        <dbReference type="ChEBI" id="CHEBI:90598"/>
        <dbReference type="EC" id="2.1.1.77"/>
    </reaction>
</comment>
<dbReference type="FunFam" id="3.40.50.150:FF:000010">
    <property type="entry name" value="Protein-L-isoaspartate O-methyltransferase"/>
    <property type="match status" value="1"/>
</dbReference>
<dbReference type="NCBIfam" id="TIGR00080">
    <property type="entry name" value="pimt"/>
    <property type="match status" value="1"/>
</dbReference>
<dbReference type="CDD" id="cd02440">
    <property type="entry name" value="AdoMet_MTases"/>
    <property type="match status" value="1"/>
</dbReference>
<keyword evidence="3 7" id="KW-0963">Cytoplasm</keyword>
<sequence>MSLHARKIRMIMNLRRAGLTDGAVLNAIERVPRELFVLDHFHDQAYEDQALPISHGQTISQPQIVAMMTEALEVRKNHKVLEIGTGSGYQAAVLSKLCRRVYTIERYKSLLAEAEQRFHHLRLHNITSRCGDGSKGWPEQAPFDRIIVTAAAAEIPQTLADQLAIGGIMVIPVGPERGEQVLVKLVKNEDGSLASKIIADVRFVPLVAGALPEGEARTAARRAEN</sequence>
<dbReference type="EC" id="2.1.1.77" evidence="7"/>
<comment type="similarity">
    <text evidence="2 7">Belongs to the methyltransferase superfamily. L-isoaspartyl/D-aspartyl protein methyltransferase family.</text>
</comment>
<dbReference type="AlphaFoldDB" id="A0A4R6WD37"/>
<dbReference type="PANTHER" id="PTHR11579:SF0">
    <property type="entry name" value="PROTEIN-L-ISOASPARTATE(D-ASPARTATE) O-METHYLTRANSFERASE"/>
    <property type="match status" value="1"/>
</dbReference>
<keyword evidence="9" id="KW-1185">Reference proteome</keyword>
<protein>
    <recommendedName>
        <fullName evidence="7">Protein-L-isoaspartate O-methyltransferase</fullName>
        <ecNumber evidence="7">2.1.1.77</ecNumber>
    </recommendedName>
    <alternativeName>
        <fullName evidence="7">L-isoaspartyl protein carboxyl methyltransferase</fullName>
    </alternativeName>
    <alternativeName>
        <fullName evidence="7">Protein L-isoaspartyl methyltransferase</fullName>
    </alternativeName>
    <alternativeName>
        <fullName evidence="7">Protein-beta-aspartate methyltransferase</fullName>
        <shortName evidence="7">PIMT</shortName>
    </alternativeName>
</protein>
<keyword evidence="4 7" id="KW-0489">Methyltransferase</keyword>
<dbReference type="NCBIfam" id="NF001453">
    <property type="entry name" value="PRK00312.1"/>
    <property type="match status" value="1"/>
</dbReference>
<evidence type="ECO:0000313" key="9">
    <source>
        <dbReference type="Proteomes" id="UP000295783"/>
    </source>
</evidence>
<dbReference type="PANTHER" id="PTHR11579">
    <property type="entry name" value="PROTEIN-L-ISOASPARTATE O-METHYLTRANSFERASE"/>
    <property type="match status" value="1"/>
</dbReference>
<gene>
    <name evidence="7" type="primary">pcm</name>
    <name evidence="8" type="ORF">A8950_3740</name>
</gene>
<dbReference type="RefSeq" id="WP_133615175.1">
    <property type="nucleotide sequence ID" value="NZ_SNYW01000014.1"/>
</dbReference>
<comment type="subcellular location">
    <subcellularLocation>
        <location evidence="1 7">Cytoplasm</location>
    </subcellularLocation>
</comment>
<dbReference type="InterPro" id="IPR029063">
    <property type="entry name" value="SAM-dependent_MTases_sf"/>
</dbReference>
<name>A0A4R6WD37_9PROT</name>
<evidence type="ECO:0000256" key="7">
    <source>
        <dbReference type="HAMAP-Rule" id="MF_00090"/>
    </source>
</evidence>
<evidence type="ECO:0000256" key="6">
    <source>
        <dbReference type="ARBA" id="ARBA00022691"/>
    </source>
</evidence>
<evidence type="ECO:0000256" key="3">
    <source>
        <dbReference type="ARBA" id="ARBA00022490"/>
    </source>
</evidence>
<evidence type="ECO:0000256" key="2">
    <source>
        <dbReference type="ARBA" id="ARBA00005369"/>
    </source>
</evidence>
<dbReference type="HAMAP" id="MF_00090">
    <property type="entry name" value="PIMT"/>
    <property type="match status" value="1"/>
</dbReference>
<proteinExistence type="inferred from homology"/>
<keyword evidence="5 7" id="KW-0808">Transferase</keyword>